<dbReference type="EMBL" id="MPUH01000027">
    <property type="protein sequence ID" value="OMJ94395.1"/>
    <property type="molecule type" value="Genomic_DNA"/>
</dbReference>
<sequence length="537" mass="62442">MIFRLTALFSIFIKVFSQSSGSFRILSPDKLNNGYLNTTIATFGNPSYMPRYGHIMIQNLNKACIPDEIFDNKTFVATSFMKYCDPKILAYSFQEAGAAGVVFFLSDSTWDHLQIESSQNDTINIPVLGIDRIYSQIFESVTESPVWVMYQYPLNIHKDKSINLDIYFTHNYTTDLYFIKEYLNINIVGLYTISYKFEYLNETHQLINSVEKDCKKKSNQKTFYCLPSIGNVTGEERIVNALYLSALRDEVEKTNDYFQMVVSILDICEIDYTEECMKKAIKNVLGKSISPDSINKDYWESQKNLFPKYQVNSQEIFWPQYLQEAVFLSRKEQQANPRKCKGECYFSYLFDENAHCSRCNNSECGYNNMRCLQAESQLSETCYVFMLGDGTCNEPCLNDPDCKISITLDASNQIIYYIFIPVIASVSIYWIIVTLIVCKKKNRMINKRSESNQAFNDIETPNEYPLKYYLDLNRNLDRQCKNCDHRIDTEQLVKEENNRFYHSCCIDQVPRTPEIILDISEENPICREVSRDITSPV</sequence>
<protein>
    <recommendedName>
        <fullName evidence="5">PA domain-containing protein</fullName>
    </recommendedName>
</protein>
<dbReference type="AlphaFoldDB" id="A0A1R2CZH2"/>
<evidence type="ECO:0000313" key="3">
    <source>
        <dbReference type="EMBL" id="OMJ94395.1"/>
    </source>
</evidence>
<organism evidence="3 4">
    <name type="scientific">Stentor coeruleus</name>
    <dbReference type="NCBI Taxonomy" id="5963"/>
    <lineage>
        <taxon>Eukaryota</taxon>
        <taxon>Sar</taxon>
        <taxon>Alveolata</taxon>
        <taxon>Ciliophora</taxon>
        <taxon>Postciliodesmatophora</taxon>
        <taxon>Heterotrichea</taxon>
        <taxon>Heterotrichida</taxon>
        <taxon>Stentoridae</taxon>
        <taxon>Stentor</taxon>
    </lineage>
</organism>
<gene>
    <name evidence="3" type="ORF">SteCoe_2447</name>
</gene>
<dbReference type="Proteomes" id="UP000187209">
    <property type="component" value="Unassembled WGS sequence"/>
</dbReference>
<keyword evidence="2" id="KW-0732">Signal</keyword>
<feature type="chain" id="PRO_5012255333" description="PA domain-containing protein" evidence="2">
    <location>
        <begin position="18"/>
        <end position="537"/>
    </location>
</feature>
<comment type="caution">
    <text evidence="3">The sequence shown here is derived from an EMBL/GenBank/DDBJ whole genome shotgun (WGS) entry which is preliminary data.</text>
</comment>
<name>A0A1R2CZH2_9CILI</name>
<feature type="signal peptide" evidence="2">
    <location>
        <begin position="1"/>
        <end position="17"/>
    </location>
</feature>
<evidence type="ECO:0008006" key="5">
    <source>
        <dbReference type="Google" id="ProtNLM"/>
    </source>
</evidence>
<keyword evidence="4" id="KW-1185">Reference proteome</keyword>
<reference evidence="3 4" key="1">
    <citation type="submission" date="2016-11" db="EMBL/GenBank/DDBJ databases">
        <title>The macronuclear genome of Stentor coeruleus: a giant cell with tiny introns.</title>
        <authorList>
            <person name="Slabodnick M."/>
            <person name="Ruby J.G."/>
            <person name="Reiff S.B."/>
            <person name="Swart E.C."/>
            <person name="Gosai S."/>
            <person name="Prabakaran S."/>
            <person name="Witkowska E."/>
            <person name="Larue G.E."/>
            <person name="Fisher S."/>
            <person name="Freeman R.M."/>
            <person name="Gunawardena J."/>
            <person name="Chu W."/>
            <person name="Stover N.A."/>
            <person name="Gregory B.D."/>
            <person name="Nowacki M."/>
            <person name="Derisi J."/>
            <person name="Roy S.W."/>
            <person name="Marshall W.F."/>
            <person name="Sood P."/>
        </authorList>
    </citation>
    <scope>NUCLEOTIDE SEQUENCE [LARGE SCALE GENOMIC DNA]</scope>
    <source>
        <strain evidence="3">WM001</strain>
    </source>
</reference>
<evidence type="ECO:0000256" key="1">
    <source>
        <dbReference type="SAM" id="Phobius"/>
    </source>
</evidence>
<evidence type="ECO:0000313" key="4">
    <source>
        <dbReference type="Proteomes" id="UP000187209"/>
    </source>
</evidence>
<keyword evidence="1" id="KW-0812">Transmembrane</keyword>
<keyword evidence="1" id="KW-1133">Transmembrane helix</keyword>
<accession>A0A1R2CZH2</accession>
<proteinExistence type="predicted"/>
<keyword evidence="1" id="KW-0472">Membrane</keyword>
<feature type="transmembrane region" description="Helical" evidence="1">
    <location>
        <begin position="414"/>
        <end position="438"/>
    </location>
</feature>
<evidence type="ECO:0000256" key="2">
    <source>
        <dbReference type="SAM" id="SignalP"/>
    </source>
</evidence>